<protein>
    <submittedName>
        <fullName evidence="5">Glycosylphosphatidylinositol anchor attachment 1 protein</fullName>
    </submittedName>
</protein>
<dbReference type="GO" id="GO:0016255">
    <property type="term" value="P:attachment of GPI anchor to protein"/>
    <property type="evidence" value="ECO:0007669"/>
    <property type="project" value="TreeGrafter"/>
</dbReference>
<reference evidence="5" key="1">
    <citation type="submission" date="2017-02" db="UniProtKB">
        <authorList>
            <consortium name="WormBaseParasite"/>
        </authorList>
    </citation>
    <scope>IDENTIFICATION</scope>
</reference>
<dbReference type="Pfam" id="PF04114">
    <property type="entry name" value="Gaa1"/>
    <property type="match status" value="1"/>
</dbReference>
<feature type="transmembrane region" description="Helical" evidence="2">
    <location>
        <begin position="357"/>
        <end position="379"/>
    </location>
</feature>
<dbReference type="PANTHER" id="PTHR13304:SF0">
    <property type="entry name" value="GLYCOSYLPHOSPHATIDYLINOSITOL ANCHOR ATTACHMENT 1 PROTEIN"/>
    <property type="match status" value="1"/>
</dbReference>
<evidence type="ECO:0000313" key="5">
    <source>
        <dbReference type="WBParaSite" id="HNAJ_0000789901-mRNA-1"/>
    </source>
</evidence>
<dbReference type="STRING" id="102285.A0A0R3TL12"/>
<feature type="transmembrane region" description="Helical" evidence="2">
    <location>
        <begin position="655"/>
        <end position="677"/>
    </location>
</feature>
<organism evidence="5">
    <name type="scientific">Rodentolepis nana</name>
    <name type="common">Dwarf tapeworm</name>
    <name type="synonym">Hymenolepis nana</name>
    <dbReference type="NCBI Taxonomy" id="102285"/>
    <lineage>
        <taxon>Eukaryota</taxon>
        <taxon>Metazoa</taxon>
        <taxon>Spiralia</taxon>
        <taxon>Lophotrochozoa</taxon>
        <taxon>Platyhelminthes</taxon>
        <taxon>Cestoda</taxon>
        <taxon>Eucestoda</taxon>
        <taxon>Cyclophyllidea</taxon>
        <taxon>Hymenolepididae</taxon>
        <taxon>Rodentolepis</taxon>
    </lineage>
</organism>
<accession>A0A0R3TL12</accession>
<dbReference type="AlphaFoldDB" id="A0A0R3TL12"/>
<evidence type="ECO:0000313" key="3">
    <source>
        <dbReference type="EMBL" id="VDO03755.1"/>
    </source>
</evidence>
<evidence type="ECO:0000313" key="4">
    <source>
        <dbReference type="Proteomes" id="UP000278807"/>
    </source>
</evidence>
<feature type="transmembrane region" description="Helical" evidence="2">
    <location>
        <begin position="590"/>
        <end position="610"/>
    </location>
</feature>
<keyword evidence="2" id="KW-0472">Membrane</keyword>
<gene>
    <name evidence="3" type="ORF">HNAJ_LOCUS7895</name>
</gene>
<dbReference type="EMBL" id="UZAE01012149">
    <property type="protein sequence ID" value="VDO03755.1"/>
    <property type="molecule type" value="Genomic_DNA"/>
</dbReference>
<name>A0A0R3TL12_RODNA</name>
<dbReference type="GO" id="GO:0042765">
    <property type="term" value="C:GPI-anchor transamidase complex"/>
    <property type="evidence" value="ECO:0007669"/>
    <property type="project" value="InterPro"/>
</dbReference>
<proteinExistence type="predicted"/>
<sequence length="680" mass="75215">MLVGLIKRSLRYSKPLSLLCFIVGIVGLLALSQPEYNYETYVSENALLIGLVDETYKPDASVTTNIKAFDDIKEDKIKTAAKIRQEMEGLGLEVFEQKFTFSHKLLQGLGNVSSSNLYAIMRSRSGSRTEALVIVAPLRGSGESEETISGSYTYLISLAKQLSSQLYWAKDIIFLFPDMEYVGLIAWLDAYHGVTTSTIVQGSKLDGRSGSLQAGIALEFPSLNLAQLDVSYQGINGELPNLDLINTVARLARKHGIPLSLHGQPQGFIHSSPLPNIRQLISSIWLQGSGSPSGLHGPLINFQIPCLTLRGISSTNQKPNAQFVRQVGSLIEGFLRCLNNLQERMHQSFYYYLLPDIWHYISIGVYTPFFCIALAGILVQVFRVYIELTVPEAHHSIRTKPIAQPRKDCSSTLNDRNKEESNEADVRQRFKNQTLNKVADIIDEEPPRTGIPVREIATDIFPALTSLALCFSGGAIIYELPEFVYSRLVPLSIEDPSTVWKTTELSVAASFAVITLGLALFLPVLASVTKSPWLGYCQKWRLSCAMAALLWSAFLGCLSPLNISTSFLLLTVLEPVILLIISLSKPPRLYRIFAILALLAVSPPSLVVLVTQLHPHISQYPPATFKKITSLVDLQEICGKVLCQAHMEASVLGSWSWSILSLGVVPLWLFTWNAVLLSME</sequence>
<feature type="region of interest" description="Disordered" evidence="1">
    <location>
        <begin position="405"/>
        <end position="425"/>
    </location>
</feature>
<dbReference type="PANTHER" id="PTHR13304">
    <property type="entry name" value="GLYCOSYLPHOSPHATIDYLINOSITOL ANCHOR ATTACHMENT 1 PROTEIN"/>
    <property type="match status" value="1"/>
</dbReference>
<evidence type="ECO:0000256" key="1">
    <source>
        <dbReference type="SAM" id="MobiDB-lite"/>
    </source>
</evidence>
<keyword evidence="2" id="KW-1133">Transmembrane helix</keyword>
<feature type="transmembrane region" description="Helical" evidence="2">
    <location>
        <begin position="567"/>
        <end position="583"/>
    </location>
</feature>
<feature type="transmembrane region" description="Helical" evidence="2">
    <location>
        <begin position="505"/>
        <end position="528"/>
    </location>
</feature>
<dbReference type="WBParaSite" id="HNAJ_0000789901-mRNA-1">
    <property type="protein sequence ID" value="HNAJ_0000789901-mRNA-1"/>
    <property type="gene ID" value="HNAJ_0000789901"/>
</dbReference>
<dbReference type="OrthoDB" id="445301at2759"/>
<reference evidence="3 4" key="2">
    <citation type="submission" date="2018-11" db="EMBL/GenBank/DDBJ databases">
        <authorList>
            <consortium name="Pathogen Informatics"/>
        </authorList>
    </citation>
    <scope>NUCLEOTIDE SEQUENCE [LARGE SCALE GENOMIC DNA]</scope>
</reference>
<evidence type="ECO:0000256" key="2">
    <source>
        <dbReference type="SAM" id="Phobius"/>
    </source>
</evidence>
<dbReference type="InterPro" id="IPR007246">
    <property type="entry name" value="Gaa1"/>
</dbReference>
<keyword evidence="2" id="KW-0812">Transmembrane</keyword>
<dbReference type="Proteomes" id="UP000278807">
    <property type="component" value="Unassembled WGS sequence"/>
</dbReference>
<keyword evidence="4" id="KW-1185">Reference proteome</keyword>